<evidence type="ECO:0000256" key="1">
    <source>
        <dbReference type="SAM" id="Phobius"/>
    </source>
</evidence>
<evidence type="ECO:0000313" key="3">
    <source>
        <dbReference type="EMBL" id="SDX63051.1"/>
    </source>
</evidence>
<feature type="transmembrane region" description="Helical" evidence="1">
    <location>
        <begin position="60"/>
        <end position="81"/>
    </location>
</feature>
<reference evidence="4" key="1">
    <citation type="submission" date="2016-10" db="EMBL/GenBank/DDBJ databases">
        <authorList>
            <person name="Varghese N."/>
            <person name="Submissions S."/>
        </authorList>
    </citation>
    <scope>NUCLEOTIDE SEQUENCE [LARGE SCALE GENOMIC DNA]</scope>
    <source>
        <strain evidence="4">VPI 5359</strain>
    </source>
</reference>
<keyword evidence="4" id="KW-1185">Reference proteome</keyword>
<dbReference type="InterPro" id="IPR012867">
    <property type="entry name" value="DUF1648"/>
</dbReference>
<proteinExistence type="predicted"/>
<feature type="domain" description="DUF1648" evidence="2">
    <location>
        <begin position="27"/>
        <end position="69"/>
    </location>
</feature>
<feature type="transmembrane region" description="Helical" evidence="1">
    <location>
        <begin position="113"/>
        <end position="139"/>
    </location>
</feature>
<dbReference type="Pfam" id="PF07853">
    <property type="entry name" value="DUF1648"/>
    <property type="match status" value="1"/>
</dbReference>
<dbReference type="RefSeq" id="WP_090243764.1">
    <property type="nucleotide sequence ID" value="NZ_FNOU01000004.1"/>
</dbReference>
<dbReference type="AlphaFoldDB" id="A0A1H3D9H2"/>
<keyword evidence="1" id="KW-0472">Membrane</keyword>
<dbReference type="OrthoDB" id="9808690at2"/>
<dbReference type="STRING" id="1528.SAMN04488579_104138"/>
<organism evidence="3 4">
    <name type="scientific">Eubacterium barkeri</name>
    <name type="common">Clostridium barkeri</name>
    <dbReference type="NCBI Taxonomy" id="1528"/>
    <lineage>
        <taxon>Bacteria</taxon>
        <taxon>Bacillati</taxon>
        <taxon>Bacillota</taxon>
        <taxon>Clostridia</taxon>
        <taxon>Eubacteriales</taxon>
        <taxon>Eubacteriaceae</taxon>
        <taxon>Eubacterium</taxon>
    </lineage>
</organism>
<dbReference type="EMBL" id="FNOU01000004">
    <property type="protein sequence ID" value="SDX63051.1"/>
    <property type="molecule type" value="Genomic_DNA"/>
</dbReference>
<feature type="transmembrane region" description="Helical" evidence="1">
    <location>
        <begin position="21"/>
        <end position="40"/>
    </location>
</feature>
<dbReference type="Proteomes" id="UP000199652">
    <property type="component" value="Unassembled WGS sequence"/>
</dbReference>
<keyword evidence="1" id="KW-1133">Transmembrane helix</keyword>
<feature type="transmembrane region" description="Helical" evidence="1">
    <location>
        <begin position="145"/>
        <end position="161"/>
    </location>
</feature>
<name>A0A1H3D9H2_EUBBA</name>
<protein>
    <recommendedName>
        <fullName evidence="2">DUF1648 domain-containing protein</fullName>
    </recommendedName>
</protein>
<gene>
    <name evidence="3" type="ORF">SAMN04488579_104138</name>
</gene>
<accession>A0A1H3D9H2</accession>
<evidence type="ECO:0000259" key="2">
    <source>
        <dbReference type="Pfam" id="PF07853"/>
    </source>
</evidence>
<keyword evidence="1" id="KW-0812">Transmembrane</keyword>
<evidence type="ECO:0000313" key="4">
    <source>
        <dbReference type="Proteomes" id="UP000199652"/>
    </source>
</evidence>
<sequence length="184" mass="20036">MSTSQEQGIHFGRQLRISYTLLTILVWQAVIIIAIMWPTIPESIPTQFALNGAVTGYGSKTTLILLCGIGIALYVMHLILINTVPKKAGPQHFFGYRLSASAKTDDIARGREIIIGLVTCVDGAIAILLDVVILCSAFGLPTGPILPITALLILASILVYEHRMKTVRVQLEERIAHKGHPLQS</sequence>